<dbReference type="RefSeq" id="WP_123880274.1">
    <property type="nucleotide sequence ID" value="NZ_RPFZ01000001.1"/>
</dbReference>
<dbReference type="PROSITE" id="PS51257">
    <property type="entry name" value="PROKAR_LIPOPROTEIN"/>
    <property type="match status" value="1"/>
</dbReference>
<comment type="caution">
    <text evidence="3">The sequence shown here is derived from an EMBL/GenBank/DDBJ whole genome shotgun (WGS) entry which is preliminary data.</text>
</comment>
<evidence type="ECO:0000256" key="1">
    <source>
        <dbReference type="SAM" id="MobiDB-lite"/>
    </source>
</evidence>
<protein>
    <recommendedName>
        <fullName evidence="5">Argininosuccinate lyase</fullName>
    </recommendedName>
</protein>
<accession>A0A3N5CVV8</accession>
<feature type="compositionally biased region" description="Low complexity" evidence="1">
    <location>
        <begin position="34"/>
        <end position="45"/>
    </location>
</feature>
<keyword evidence="4" id="KW-1185">Reference proteome</keyword>
<name>A0A3N5CVV8_9SPHN</name>
<feature type="signal peptide" evidence="2">
    <location>
        <begin position="1"/>
        <end position="19"/>
    </location>
</feature>
<sequence>MIVPAARHALPLAALLALAACGSPEPADDGAETVGAGAVDVGSGSTIETREVDPNEIPVDVPDAEMTEVPMDEITPPADATTTQTPPPPAE</sequence>
<feature type="chain" id="PRO_5018303205" description="Argininosuccinate lyase" evidence="2">
    <location>
        <begin position="20"/>
        <end position="91"/>
    </location>
</feature>
<feature type="region of interest" description="Disordered" evidence="1">
    <location>
        <begin position="22"/>
        <end position="91"/>
    </location>
</feature>
<organism evidence="3 4">
    <name type="scientific">Aurantiacibacter spongiae</name>
    <dbReference type="NCBI Taxonomy" id="2488860"/>
    <lineage>
        <taxon>Bacteria</taxon>
        <taxon>Pseudomonadati</taxon>
        <taxon>Pseudomonadota</taxon>
        <taxon>Alphaproteobacteria</taxon>
        <taxon>Sphingomonadales</taxon>
        <taxon>Erythrobacteraceae</taxon>
        <taxon>Aurantiacibacter</taxon>
    </lineage>
</organism>
<dbReference type="Proteomes" id="UP000275232">
    <property type="component" value="Unassembled WGS sequence"/>
</dbReference>
<dbReference type="AlphaFoldDB" id="A0A3N5CVV8"/>
<evidence type="ECO:0008006" key="5">
    <source>
        <dbReference type="Google" id="ProtNLM"/>
    </source>
</evidence>
<reference evidence="3 4" key="1">
    <citation type="submission" date="2018-11" db="EMBL/GenBank/DDBJ databases">
        <title>Erythrobacter spongiae sp. nov., isolated from a marine sponge.</title>
        <authorList>
            <person name="Zhuang L."/>
            <person name="Luo L."/>
        </authorList>
    </citation>
    <scope>NUCLEOTIDE SEQUENCE [LARGE SCALE GENOMIC DNA]</scope>
    <source>
        <strain evidence="3 4">HN-E23</strain>
    </source>
</reference>
<keyword evidence="2" id="KW-0732">Signal</keyword>
<evidence type="ECO:0000313" key="4">
    <source>
        <dbReference type="Proteomes" id="UP000275232"/>
    </source>
</evidence>
<feature type="compositionally biased region" description="Low complexity" evidence="1">
    <location>
        <begin position="75"/>
        <end position="84"/>
    </location>
</feature>
<gene>
    <name evidence="3" type="ORF">EG799_08350</name>
</gene>
<proteinExistence type="predicted"/>
<evidence type="ECO:0000256" key="2">
    <source>
        <dbReference type="SAM" id="SignalP"/>
    </source>
</evidence>
<dbReference type="EMBL" id="RPFZ01000001">
    <property type="protein sequence ID" value="RPF71630.1"/>
    <property type="molecule type" value="Genomic_DNA"/>
</dbReference>
<evidence type="ECO:0000313" key="3">
    <source>
        <dbReference type="EMBL" id="RPF71630.1"/>
    </source>
</evidence>